<organism evidence="1 2">
    <name type="scientific">Prosthecodimorpha hirschii</name>
    <dbReference type="NCBI Taxonomy" id="665126"/>
    <lineage>
        <taxon>Bacteria</taxon>
        <taxon>Pseudomonadati</taxon>
        <taxon>Pseudomonadota</taxon>
        <taxon>Alphaproteobacteria</taxon>
        <taxon>Hyphomicrobiales</taxon>
        <taxon>Ancalomicrobiaceae</taxon>
        <taxon>Prosthecodimorpha</taxon>
    </lineage>
</organism>
<sequence length="82" mass="9317">MARCKDSLRDGIFEPAQLADIEIAFLKAERHIRRSGTAFAPTVDRRELARRIVSEARDGETQPDLLWRAAVARMLVEHRVCG</sequence>
<accession>A0A0P6WEW7</accession>
<comment type="caution">
    <text evidence="1">The sequence shown here is derived from an EMBL/GenBank/DDBJ whole genome shotgun (WGS) entry which is preliminary data.</text>
</comment>
<evidence type="ECO:0000313" key="1">
    <source>
        <dbReference type="EMBL" id="KPL53144.1"/>
    </source>
</evidence>
<reference evidence="1 2" key="1">
    <citation type="submission" date="2015-09" db="EMBL/GenBank/DDBJ databases">
        <authorList>
            <person name="Jackson K.R."/>
            <person name="Lunt B.L."/>
            <person name="Fisher J.N.B."/>
            <person name="Gardner A.V."/>
            <person name="Bailey M.E."/>
            <person name="Deus L.M."/>
            <person name="Earl A.S."/>
            <person name="Gibby P.D."/>
            <person name="Hartmann K.A."/>
            <person name="Liu J.E."/>
            <person name="Manci A.M."/>
            <person name="Nielsen D.A."/>
            <person name="Solomon M.B."/>
            <person name="Breakwell D.P."/>
            <person name="Burnett S.H."/>
            <person name="Grose J.H."/>
        </authorList>
    </citation>
    <scope>NUCLEOTIDE SEQUENCE [LARGE SCALE GENOMIC DNA]</scope>
    <source>
        <strain evidence="1 2">16</strain>
    </source>
</reference>
<dbReference type="Proteomes" id="UP000048984">
    <property type="component" value="Unassembled WGS sequence"/>
</dbReference>
<proteinExistence type="predicted"/>
<dbReference type="AlphaFoldDB" id="A0A0P6WEW7"/>
<name>A0A0P6WEW7_9HYPH</name>
<dbReference type="RefSeq" id="WP_054359309.1">
    <property type="nucleotide sequence ID" value="NZ_JAPCYQ010000001.1"/>
</dbReference>
<evidence type="ECO:0000313" key="2">
    <source>
        <dbReference type="Proteomes" id="UP000048984"/>
    </source>
</evidence>
<gene>
    <name evidence="1" type="ORF">ABB55_13730</name>
</gene>
<dbReference type="EMBL" id="LJYW01000001">
    <property type="protein sequence ID" value="KPL53144.1"/>
    <property type="molecule type" value="Genomic_DNA"/>
</dbReference>
<reference evidence="1 2" key="2">
    <citation type="submission" date="2015-10" db="EMBL/GenBank/DDBJ databases">
        <title>Draft Genome Sequence of Prosthecomicrobium hirschii ATCC 27832.</title>
        <authorList>
            <person name="Daniel J."/>
            <person name="Givan S.A."/>
            <person name="Brun Y.V."/>
            <person name="Brown P.J."/>
        </authorList>
    </citation>
    <scope>NUCLEOTIDE SEQUENCE [LARGE SCALE GENOMIC DNA]</scope>
    <source>
        <strain evidence="1 2">16</strain>
    </source>
</reference>
<protein>
    <submittedName>
        <fullName evidence="1">Uncharacterized protein</fullName>
    </submittedName>
</protein>
<keyword evidence="2" id="KW-1185">Reference proteome</keyword>